<evidence type="ECO:0000256" key="11">
    <source>
        <dbReference type="SAM" id="MobiDB-lite"/>
    </source>
</evidence>
<evidence type="ECO:0000313" key="13">
    <source>
        <dbReference type="EnsemblPlants" id="Kaladp0038s0031.1.v1.1"/>
    </source>
</evidence>
<feature type="region of interest" description="Disordered" evidence="11">
    <location>
        <begin position="79"/>
        <end position="113"/>
    </location>
</feature>
<evidence type="ECO:0000256" key="6">
    <source>
        <dbReference type="ARBA" id="ARBA00023163"/>
    </source>
</evidence>
<keyword evidence="7 8" id="KW-0539">Nucleus</keyword>
<feature type="domain" description="Homeobox" evidence="12">
    <location>
        <begin position="124"/>
        <end position="184"/>
    </location>
</feature>
<dbReference type="PANTHER" id="PTHR45714:SF34">
    <property type="entry name" value="HOMEOBOX-LEUCINE ZIPPER PROTEIN HAT9"/>
    <property type="match status" value="1"/>
</dbReference>
<accession>A0A7N0TIY7</accession>
<keyword evidence="3" id="KW-0805">Transcription regulation</keyword>
<keyword evidence="10" id="KW-0175">Coiled coil</keyword>
<dbReference type="PANTHER" id="PTHR45714">
    <property type="entry name" value="HOMEOBOX-LEUCINE ZIPPER PROTEIN HAT14"/>
    <property type="match status" value="1"/>
</dbReference>
<comment type="subcellular location">
    <subcellularLocation>
        <location evidence="1 8 9">Nucleus</location>
    </subcellularLocation>
</comment>
<feature type="coiled-coil region" evidence="10">
    <location>
        <begin position="183"/>
        <end position="220"/>
    </location>
</feature>
<dbReference type="Pfam" id="PF00046">
    <property type="entry name" value="Homeodomain"/>
    <property type="match status" value="1"/>
</dbReference>
<dbReference type="CDD" id="cd00086">
    <property type="entry name" value="homeodomain"/>
    <property type="match status" value="1"/>
</dbReference>
<dbReference type="PROSITE" id="PS50071">
    <property type="entry name" value="HOMEOBOX_2"/>
    <property type="match status" value="1"/>
</dbReference>
<dbReference type="SMART" id="SM00340">
    <property type="entry name" value="HALZ"/>
    <property type="match status" value="1"/>
</dbReference>
<evidence type="ECO:0000256" key="8">
    <source>
        <dbReference type="PROSITE-ProRule" id="PRU00108"/>
    </source>
</evidence>
<evidence type="ECO:0000256" key="10">
    <source>
        <dbReference type="SAM" id="Coils"/>
    </source>
</evidence>
<dbReference type="GO" id="GO:0005634">
    <property type="term" value="C:nucleus"/>
    <property type="evidence" value="ECO:0007669"/>
    <property type="project" value="UniProtKB-SubCell"/>
</dbReference>
<dbReference type="SMART" id="SM00389">
    <property type="entry name" value="HOX"/>
    <property type="match status" value="1"/>
</dbReference>
<dbReference type="SUPFAM" id="SSF46689">
    <property type="entry name" value="Homeodomain-like"/>
    <property type="match status" value="1"/>
</dbReference>
<dbReference type="Pfam" id="PF02183">
    <property type="entry name" value="HALZ"/>
    <property type="match status" value="1"/>
</dbReference>
<feature type="compositionally biased region" description="Polar residues" evidence="11">
    <location>
        <begin position="79"/>
        <end position="96"/>
    </location>
</feature>
<evidence type="ECO:0000256" key="5">
    <source>
        <dbReference type="ARBA" id="ARBA00023155"/>
    </source>
</evidence>
<dbReference type="GO" id="GO:0043565">
    <property type="term" value="F:sequence-specific DNA binding"/>
    <property type="evidence" value="ECO:0007669"/>
    <property type="project" value="InterPro"/>
</dbReference>
<dbReference type="Proteomes" id="UP000594263">
    <property type="component" value="Unplaced"/>
</dbReference>
<dbReference type="PROSITE" id="PS00027">
    <property type="entry name" value="HOMEOBOX_1"/>
    <property type="match status" value="1"/>
</dbReference>
<evidence type="ECO:0000256" key="3">
    <source>
        <dbReference type="ARBA" id="ARBA00023015"/>
    </source>
</evidence>
<evidence type="ECO:0000256" key="7">
    <source>
        <dbReference type="ARBA" id="ARBA00023242"/>
    </source>
</evidence>
<name>A0A7N0TIY7_KALFE</name>
<dbReference type="AlphaFoldDB" id="A0A7N0TIY7"/>
<comment type="similarity">
    <text evidence="2">Belongs to the HD-ZIP homeobox family. Class II subfamily.</text>
</comment>
<dbReference type="InterPro" id="IPR050762">
    <property type="entry name" value="HD-ZIP_Homeobox_LZ_Class_II"/>
</dbReference>
<sequence length="274" mass="30551">MSPPPLPLDHLIISNKDRGGGLFLGLALRTTAAVATTPPALDLSLSSSSSGHKPNNIISYDQPSLTLSLLLPAKKFDAQSSTGDDEISSFSNNSVSVKREREEEPDDQLDASGANIDLFDDVSNTSSRKKLRLNKHQSALLEDSFKLQSTLNPKQKEALARQLNLRPRQVEVWFQNRRARTKLKQTEVDCEVLKKCCERLTEENERLHKELKALKQASRQQQPFYMRLPPTMCPSCDTLTDAPSSKNSLPNMLTSSKKRMIFNPFVTKQPSAAC</sequence>
<evidence type="ECO:0000256" key="9">
    <source>
        <dbReference type="RuleBase" id="RU000682"/>
    </source>
</evidence>
<evidence type="ECO:0000313" key="14">
    <source>
        <dbReference type="Proteomes" id="UP000594263"/>
    </source>
</evidence>
<protein>
    <recommendedName>
        <fullName evidence="12">Homeobox domain-containing protein</fullName>
    </recommendedName>
</protein>
<reference evidence="13" key="1">
    <citation type="submission" date="2021-01" db="UniProtKB">
        <authorList>
            <consortium name="EnsemblPlants"/>
        </authorList>
    </citation>
    <scope>IDENTIFICATION</scope>
</reference>
<dbReference type="GO" id="GO:0000981">
    <property type="term" value="F:DNA-binding transcription factor activity, RNA polymerase II-specific"/>
    <property type="evidence" value="ECO:0007669"/>
    <property type="project" value="InterPro"/>
</dbReference>
<keyword evidence="14" id="KW-1185">Reference proteome</keyword>
<dbReference type="InterPro" id="IPR003106">
    <property type="entry name" value="Leu_zip_homeo"/>
</dbReference>
<dbReference type="EnsemblPlants" id="Kaladp0038s0031.1.v1.1">
    <property type="protein sequence ID" value="Kaladp0038s0031.1.v1.1"/>
    <property type="gene ID" value="Kaladp0038s0031.v1.1"/>
</dbReference>
<evidence type="ECO:0000259" key="12">
    <source>
        <dbReference type="PROSITE" id="PS50071"/>
    </source>
</evidence>
<feature type="DNA-binding region" description="Homeobox" evidence="8">
    <location>
        <begin position="126"/>
        <end position="185"/>
    </location>
</feature>
<keyword evidence="4 8" id="KW-0238">DNA-binding</keyword>
<dbReference type="InterPro" id="IPR017970">
    <property type="entry name" value="Homeobox_CS"/>
</dbReference>
<dbReference type="InterPro" id="IPR009057">
    <property type="entry name" value="Homeodomain-like_sf"/>
</dbReference>
<proteinExistence type="inferred from homology"/>
<keyword evidence="6" id="KW-0804">Transcription</keyword>
<organism evidence="13 14">
    <name type="scientific">Kalanchoe fedtschenkoi</name>
    <name type="common">Lavender scallops</name>
    <name type="synonym">South American air plant</name>
    <dbReference type="NCBI Taxonomy" id="63787"/>
    <lineage>
        <taxon>Eukaryota</taxon>
        <taxon>Viridiplantae</taxon>
        <taxon>Streptophyta</taxon>
        <taxon>Embryophyta</taxon>
        <taxon>Tracheophyta</taxon>
        <taxon>Spermatophyta</taxon>
        <taxon>Magnoliopsida</taxon>
        <taxon>eudicotyledons</taxon>
        <taxon>Gunneridae</taxon>
        <taxon>Pentapetalae</taxon>
        <taxon>Saxifragales</taxon>
        <taxon>Crassulaceae</taxon>
        <taxon>Kalanchoe</taxon>
    </lineage>
</organism>
<dbReference type="InterPro" id="IPR001356">
    <property type="entry name" value="HD"/>
</dbReference>
<keyword evidence="5 8" id="KW-0371">Homeobox</keyword>
<evidence type="ECO:0000256" key="1">
    <source>
        <dbReference type="ARBA" id="ARBA00004123"/>
    </source>
</evidence>
<dbReference type="Gene3D" id="1.10.10.60">
    <property type="entry name" value="Homeodomain-like"/>
    <property type="match status" value="1"/>
</dbReference>
<evidence type="ECO:0000256" key="2">
    <source>
        <dbReference type="ARBA" id="ARBA00006074"/>
    </source>
</evidence>
<dbReference type="Gramene" id="Kaladp0038s0031.1.v1.1">
    <property type="protein sequence ID" value="Kaladp0038s0031.1.v1.1"/>
    <property type="gene ID" value="Kaladp0038s0031.v1.1"/>
</dbReference>
<evidence type="ECO:0000256" key="4">
    <source>
        <dbReference type="ARBA" id="ARBA00023125"/>
    </source>
</evidence>